<dbReference type="InterPro" id="IPR017900">
    <property type="entry name" value="4Fe4S_Fe_S_CS"/>
</dbReference>
<reference evidence="6" key="2">
    <citation type="submission" date="2015-11" db="EMBL/GenBank/DDBJ databases">
        <authorList>
            <person name="Zhang Y."/>
            <person name="Guo Z."/>
        </authorList>
    </citation>
    <scope>NUCLEOTIDE SEQUENCE</scope>
    <source>
        <strain evidence="6">1</strain>
    </source>
</reference>
<evidence type="ECO:0000313" key="9">
    <source>
        <dbReference type="Proteomes" id="UP000064525"/>
    </source>
</evidence>
<proteinExistence type="predicted"/>
<dbReference type="Pfam" id="PF13237">
    <property type="entry name" value="Fer4_10"/>
    <property type="match status" value="1"/>
</dbReference>
<keyword evidence="3" id="KW-0408">Iron</keyword>
<dbReference type="GO" id="GO:0051539">
    <property type="term" value="F:4 iron, 4 sulfur cluster binding"/>
    <property type="evidence" value="ECO:0007669"/>
    <property type="project" value="UniProtKB-KW"/>
</dbReference>
<evidence type="ECO:0000256" key="1">
    <source>
        <dbReference type="ARBA" id="ARBA00022485"/>
    </source>
</evidence>
<evidence type="ECO:0000256" key="4">
    <source>
        <dbReference type="ARBA" id="ARBA00023014"/>
    </source>
</evidence>
<keyword evidence="2" id="KW-0479">Metal-binding</keyword>
<dbReference type="GeneID" id="78151581"/>
<dbReference type="InterPro" id="IPR017896">
    <property type="entry name" value="4Fe4S_Fe-S-bd"/>
</dbReference>
<accession>A0A0S4PVL8</accession>
<protein>
    <submittedName>
        <fullName evidence="7">4Fe-4S dicluster domain-containing protein</fullName>
    </submittedName>
    <submittedName>
        <fullName evidence="6">Iron-sulfur cluster-binding protein</fullName>
    </submittedName>
</protein>
<feature type="domain" description="4Fe-4S ferredoxin-type" evidence="5">
    <location>
        <begin position="378"/>
        <end position="407"/>
    </location>
</feature>
<dbReference type="PROSITE" id="PS00198">
    <property type="entry name" value="4FE4S_FER_1"/>
    <property type="match status" value="2"/>
</dbReference>
<dbReference type="RefSeq" id="WP_052082195.1">
    <property type="nucleotide sequence ID" value="NZ_CAOLUG010000016.1"/>
</dbReference>
<name>A0A0S4PVL8_9HELI</name>
<gene>
    <name evidence="6" type="ORF">BN2458_PEG1394</name>
    <name evidence="7" type="ORF">LS75_008085</name>
</gene>
<keyword evidence="4" id="KW-0411">Iron-sulfur</keyword>
<dbReference type="EMBL" id="LN907858">
    <property type="protein sequence ID" value="CUU40277.1"/>
    <property type="molecule type" value="Genomic_DNA"/>
</dbReference>
<dbReference type="STRING" id="76936.BN2458_PEG1394"/>
<dbReference type="Proteomes" id="UP000064525">
    <property type="component" value="Chromosome I"/>
</dbReference>
<evidence type="ECO:0000313" key="7">
    <source>
        <dbReference type="EMBL" id="TLD78026.1"/>
    </source>
</evidence>
<keyword evidence="8" id="KW-1185">Reference proteome</keyword>
<evidence type="ECO:0000313" key="8">
    <source>
        <dbReference type="Proteomes" id="UP000029925"/>
    </source>
</evidence>
<evidence type="ECO:0000313" key="6">
    <source>
        <dbReference type="EMBL" id="CUU40277.1"/>
    </source>
</evidence>
<dbReference type="SUPFAM" id="SSF54862">
    <property type="entry name" value="4Fe-4S ferredoxins"/>
    <property type="match status" value="1"/>
</dbReference>
<dbReference type="AlphaFoldDB" id="A0A0S4PVL8"/>
<dbReference type="OrthoDB" id="9808559at2"/>
<evidence type="ECO:0000256" key="3">
    <source>
        <dbReference type="ARBA" id="ARBA00023004"/>
    </source>
</evidence>
<dbReference type="GO" id="GO:0046872">
    <property type="term" value="F:metal ion binding"/>
    <property type="evidence" value="ECO:0007669"/>
    <property type="project" value="UniProtKB-KW"/>
</dbReference>
<dbReference type="PROSITE" id="PS51379">
    <property type="entry name" value="4FE4S_FER_2"/>
    <property type="match status" value="3"/>
</dbReference>
<dbReference type="Pfam" id="PF13187">
    <property type="entry name" value="Fer4_9"/>
    <property type="match status" value="1"/>
</dbReference>
<reference evidence="9" key="3">
    <citation type="submission" date="2015-11" db="EMBL/GenBank/DDBJ databases">
        <authorList>
            <person name="Anvar S.Y."/>
        </authorList>
    </citation>
    <scope>NUCLEOTIDE SEQUENCE [LARGE SCALE GENOMIC DNA]</scope>
</reference>
<reference evidence="7 8" key="1">
    <citation type="journal article" date="2014" name="Genome Announc.">
        <title>Draft genome sequences of eight enterohepatic helicobacter species isolated from both laboratory and wild rodents.</title>
        <authorList>
            <person name="Sheh A."/>
            <person name="Shen Z."/>
            <person name="Fox J.G."/>
        </authorList>
    </citation>
    <scope>NUCLEOTIDE SEQUENCE [LARGE SCALE GENOMIC DNA]</scope>
    <source>
        <strain evidence="7 8">MIT 98-6810</strain>
    </source>
</reference>
<dbReference type="InterPro" id="IPR050572">
    <property type="entry name" value="Fe-S_Ferredoxin"/>
</dbReference>
<sequence length="511" mass="57079">MAEAISILHTILTDNEREILSECDELTLDFASLHKDSIHIISPQCVVIGYGELCDEFLELCVNQDSVVLEVSQLLPQDFVSVKGHLGAFSLRFKNANDDVESLETSQIVCFAPIELPECKGVHKPDMYANAQQMLQALLGLCGEQSYERNIIFNPTHCQFQLRRPLANGQSVCHSCVDICPTIGITSDKSARILELSAIDCIACGKCVSVCPTGSLWRDGDGFESFTYRARLYKGFIPLIVAQEAFERAEFYNDLGNLKNHNPLILPFVLQVPDMLNITYLLTLLQESGAPIVLYSPLGEHINDDIESLNTIYERIFFQRAIHSFADLQEVGALQPIGQTHYIYTPTSNESSKDILAERLRFWVKQESYGEVPMKNSALLNIDSQKCTLCLSCVEACNTKALINHQSRFELLHKALLCTDCGYCVSSCPEQVLSLESHTLKLVPQSFEYTTIASDEPFRCVECNQIFATRKSIEKIKHILSPAFSGNIAKLRSLECCADCKVKVMFNGVSV</sequence>
<evidence type="ECO:0000256" key="2">
    <source>
        <dbReference type="ARBA" id="ARBA00022723"/>
    </source>
</evidence>
<dbReference type="PATRIC" id="fig|76936.10.peg.1361"/>
<dbReference type="PANTHER" id="PTHR43687">
    <property type="entry name" value="ADENYLYLSULFATE REDUCTASE, BETA SUBUNIT"/>
    <property type="match status" value="1"/>
</dbReference>
<feature type="domain" description="4Fe-4S ferredoxin-type" evidence="5">
    <location>
        <begin position="409"/>
        <end position="438"/>
    </location>
</feature>
<dbReference type="KEGG" id="hty:BN2458_PEG1394"/>
<feature type="domain" description="4Fe-4S ferredoxin-type" evidence="5">
    <location>
        <begin position="192"/>
        <end position="221"/>
    </location>
</feature>
<dbReference type="EMBL" id="JRPF02000011">
    <property type="protein sequence ID" value="TLD78026.1"/>
    <property type="molecule type" value="Genomic_DNA"/>
</dbReference>
<dbReference type="PANTHER" id="PTHR43687:SF1">
    <property type="entry name" value="FERREDOXIN III"/>
    <property type="match status" value="1"/>
</dbReference>
<keyword evidence="1" id="KW-0004">4Fe-4S</keyword>
<organism evidence="6 9">
    <name type="scientific">Helicobacter typhlonius</name>
    <dbReference type="NCBI Taxonomy" id="76936"/>
    <lineage>
        <taxon>Bacteria</taxon>
        <taxon>Pseudomonadati</taxon>
        <taxon>Campylobacterota</taxon>
        <taxon>Epsilonproteobacteria</taxon>
        <taxon>Campylobacterales</taxon>
        <taxon>Helicobacteraceae</taxon>
        <taxon>Helicobacter</taxon>
    </lineage>
</organism>
<dbReference type="Gene3D" id="3.30.70.20">
    <property type="match status" value="2"/>
</dbReference>
<evidence type="ECO:0000259" key="5">
    <source>
        <dbReference type="PROSITE" id="PS51379"/>
    </source>
</evidence>
<dbReference type="Proteomes" id="UP000029925">
    <property type="component" value="Unassembled WGS sequence"/>
</dbReference>